<dbReference type="InterPro" id="IPR005123">
    <property type="entry name" value="Oxoglu/Fe-dep_dioxygenase_dom"/>
</dbReference>
<evidence type="ECO:0000313" key="7">
    <source>
        <dbReference type="EMBL" id="THD26233.1"/>
    </source>
</evidence>
<keyword evidence="3" id="KW-0560">Oxidoreductase</keyword>
<dbReference type="AlphaFoldDB" id="A0A4E0RF73"/>
<dbReference type="Pfam" id="PF13532">
    <property type="entry name" value="2OG-FeII_Oxy_2"/>
    <property type="match status" value="1"/>
</dbReference>
<dbReference type="GO" id="GO:0035513">
    <property type="term" value="P:oxidative RNA demethylation"/>
    <property type="evidence" value="ECO:0007669"/>
    <property type="project" value="TreeGrafter"/>
</dbReference>
<dbReference type="GO" id="GO:0008198">
    <property type="term" value="F:ferrous iron binding"/>
    <property type="evidence" value="ECO:0007669"/>
    <property type="project" value="TreeGrafter"/>
</dbReference>
<evidence type="ECO:0000256" key="2">
    <source>
        <dbReference type="ARBA" id="ARBA00022964"/>
    </source>
</evidence>
<dbReference type="GO" id="GO:0005737">
    <property type="term" value="C:cytoplasm"/>
    <property type="evidence" value="ECO:0007669"/>
    <property type="project" value="TreeGrafter"/>
</dbReference>
<organism evidence="7 8">
    <name type="scientific">Fasciola hepatica</name>
    <name type="common">Liver fluke</name>
    <dbReference type="NCBI Taxonomy" id="6192"/>
    <lineage>
        <taxon>Eukaryota</taxon>
        <taxon>Metazoa</taxon>
        <taxon>Spiralia</taxon>
        <taxon>Lophotrochozoa</taxon>
        <taxon>Platyhelminthes</taxon>
        <taxon>Trematoda</taxon>
        <taxon>Digenea</taxon>
        <taxon>Plagiorchiida</taxon>
        <taxon>Echinostomata</taxon>
        <taxon>Echinostomatoidea</taxon>
        <taxon>Fasciolidae</taxon>
        <taxon>Fasciola</taxon>
    </lineage>
</organism>
<dbReference type="GO" id="GO:0005634">
    <property type="term" value="C:nucleus"/>
    <property type="evidence" value="ECO:0007669"/>
    <property type="project" value="TreeGrafter"/>
</dbReference>
<feature type="binding site" evidence="5">
    <location>
        <position position="210"/>
    </location>
    <ligand>
        <name>Fe cation</name>
        <dbReference type="ChEBI" id="CHEBI:24875"/>
        <note>catalytic</note>
    </ligand>
</feature>
<dbReference type="InterPro" id="IPR004574">
    <property type="entry name" value="Alkb"/>
</dbReference>
<dbReference type="Proteomes" id="UP000230066">
    <property type="component" value="Unassembled WGS sequence"/>
</dbReference>
<comment type="cofactor">
    <cofactor evidence="5">
        <name>Fe(2+)</name>
        <dbReference type="ChEBI" id="CHEBI:29033"/>
    </cofactor>
    <text evidence="5">Binds 1 Fe(2+) ion per subunit.</text>
</comment>
<dbReference type="GO" id="GO:0035515">
    <property type="term" value="F:oxidative RNA demethylase activity"/>
    <property type="evidence" value="ECO:0007669"/>
    <property type="project" value="TreeGrafter"/>
</dbReference>
<keyword evidence="2" id="KW-0223">Dioxygenase</keyword>
<evidence type="ECO:0000256" key="3">
    <source>
        <dbReference type="ARBA" id="ARBA00023002"/>
    </source>
</evidence>
<evidence type="ECO:0000256" key="4">
    <source>
        <dbReference type="ARBA" id="ARBA00023004"/>
    </source>
</evidence>
<dbReference type="InterPro" id="IPR027450">
    <property type="entry name" value="AlkB-like"/>
</dbReference>
<dbReference type="PANTHER" id="PTHR16557:SF2">
    <property type="entry name" value="NUCLEIC ACID DIOXYGENASE ALKBH1"/>
    <property type="match status" value="1"/>
</dbReference>
<dbReference type="GO" id="GO:0035516">
    <property type="term" value="F:broad specificity oxidative DNA demethylase activity"/>
    <property type="evidence" value="ECO:0007669"/>
    <property type="project" value="TreeGrafter"/>
</dbReference>
<evidence type="ECO:0000256" key="5">
    <source>
        <dbReference type="PIRSR" id="PIRSR604574-2"/>
    </source>
</evidence>
<keyword evidence="1 5" id="KW-0479">Metal-binding</keyword>
<dbReference type="SUPFAM" id="SSF51197">
    <property type="entry name" value="Clavaminate synthase-like"/>
    <property type="match status" value="1"/>
</dbReference>
<proteinExistence type="predicted"/>
<protein>
    <submittedName>
        <fullName evidence="7">Alkylated DNA repair protein alkB 1</fullName>
    </submittedName>
</protein>
<feature type="domain" description="Fe2OG dioxygenase" evidence="6">
    <location>
        <begin position="124"/>
        <end position="282"/>
    </location>
</feature>
<keyword evidence="4 5" id="KW-0408">Iron</keyword>
<name>A0A4E0RF73_FASHE</name>
<comment type="caution">
    <text evidence="7">The sequence shown here is derived from an EMBL/GenBank/DDBJ whole genome shotgun (WGS) entry which is preliminary data.</text>
</comment>
<dbReference type="InterPro" id="IPR037151">
    <property type="entry name" value="AlkB-like_sf"/>
</dbReference>
<dbReference type="PANTHER" id="PTHR16557">
    <property type="entry name" value="ALKYLATED DNA REPAIR PROTEIN ALKB-RELATED"/>
    <property type="match status" value="1"/>
</dbReference>
<evidence type="ECO:0000259" key="6">
    <source>
        <dbReference type="PROSITE" id="PS51471"/>
    </source>
</evidence>
<keyword evidence="8" id="KW-1185">Reference proteome</keyword>
<sequence length="293" mass="32940">MLNSEVIDQLLRASLSEWTDCTPKACNLGELCRSAHIWQDSVTDIGPDHKWEQTLLGRLRWITLGYHYDWTNRRYNESDRSEFPGILADVASQIVGALRTELTDGLFAGLKNCAQLYDACAHFEPEAAIVNYYRGKTTMGFHTDEVEFDKQAPLVSISIGPTGIYLLEAQTRIQPDPHFPHTSDPTSVIPLALRHGDVVVMLGRSRLAKHAVPAILFHHTRNGLSSEACQTASRCAHRLCPDCSAHAEITRYKQDSRICSKCIALTDYLLSTRINMNVRQVVPYGYRFSDFAT</sequence>
<dbReference type="Gene3D" id="2.60.120.590">
    <property type="entry name" value="Alpha-ketoglutarate-dependent dioxygenase AlkB-like"/>
    <property type="match status" value="1"/>
</dbReference>
<gene>
    <name evidence="7" type="ORF">D915_003016</name>
</gene>
<evidence type="ECO:0000256" key="1">
    <source>
        <dbReference type="ARBA" id="ARBA00022723"/>
    </source>
</evidence>
<dbReference type="EMBL" id="JXXN02000812">
    <property type="protein sequence ID" value="THD26233.1"/>
    <property type="molecule type" value="Genomic_DNA"/>
</dbReference>
<feature type="binding site" evidence="5">
    <location>
        <position position="144"/>
    </location>
    <ligand>
        <name>Fe cation</name>
        <dbReference type="ChEBI" id="CHEBI:24875"/>
        <note>catalytic</note>
    </ligand>
</feature>
<evidence type="ECO:0000313" key="8">
    <source>
        <dbReference type="Proteomes" id="UP000230066"/>
    </source>
</evidence>
<dbReference type="PROSITE" id="PS51471">
    <property type="entry name" value="FE2OG_OXY"/>
    <property type="match status" value="1"/>
</dbReference>
<feature type="binding site" evidence="5">
    <location>
        <position position="142"/>
    </location>
    <ligand>
        <name>Fe cation</name>
        <dbReference type="ChEBI" id="CHEBI:24875"/>
        <note>catalytic</note>
    </ligand>
</feature>
<accession>A0A4E0RF73</accession>
<reference evidence="7" key="1">
    <citation type="submission" date="2019-03" db="EMBL/GenBank/DDBJ databases">
        <title>Improved annotation for the trematode Fasciola hepatica.</title>
        <authorList>
            <person name="Choi Y.-J."/>
            <person name="Martin J."/>
            <person name="Mitreva M."/>
        </authorList>
    </citation>
    <scope>NUCLEOTIDE SEQUENCE [LARGE SCALE GENOMIC DNA]</scope>
</reference>